<comment type="caution">
    <text evidence="1">The sequence shown here is derived from an EMBL/GenBank/DDBJ whole genome shotgun (WGS) entry which is preliminary data.</text>
</comment>
<gene>
    <name evidence="1" type="ORF">RchiOBHm_Chr3g0472111</name>
</gene>
<name>A0A2P6RBI0_ROSCH</name>
<reference evidence="1 2" key="1">
    <citation type="journal article" date="2018" name="Nat. Genet.">
        <title>The Rosa genome provides new insights in the design of modern roses.</title>
        <authorList>
            <person name="Bendahmane M."/>
        </authorList>
    </citation>
    <scope>NUCLEOTIDE SEQUENCE [LARGE SCALE GENOMIC DNA]</scope>
    <source>
        <strain evidence="2">cv. Old Blush</strain>
    </source>
</reference>
<evidence type="ECO:0000313" key="2">
    <source>
        <dbReference type="Proteomes" id="UP000238479"/>
    </source>
</evidence>
<dbReference type="EMBL" id="PDCK01000041">
    <property type="protein sequence ID" value="PRQ43784.1"/>
    <property type="molecule type" value="Genomic_DNA"/>
</dbReference>
<keyword evidence="2" id="KW-1185">Reference proteome</keyword>
<sequence>MGGDCLPQNCLGQNEKPGDLQFKCSGFARACQLTAEVLAGEDHLRQNFAS</sequence>
<dbReference type="AlphaFoldDB" id="A0A2P6RBI0"/>
<dbReference type="Proteomes" id="UP000238479">
    <property type="component" value="Chromosome 3"/>
</dbReference>
<proteinExistence type="predicted"/>
<organism evidence="1 2">
    <name type="scientific">Rosa chinensis</name>
    <name type="common">China rose</name>
    <dbReference type="NCBI Taxonomy" id="74649"/>
    <lineage>
        <taxon>Eukaryota</taxon>
        <taxon>Viridiplantae</taxon>
        <taxon>Streptophyta</taxon>
        <taxon>Embryophyta</taxon>
        <taxon>Tracheophyta</taxon>
        <taxon>Spermatophyta</taxon>
        <taxon>Magnoliopsida</taxon>
        <taxon>eudicotyledons</taxon>
        <taxon>Gunneridae</taxon>
        <taxon>Pentapetalae</taxon>
        <taxon>rosids</taxon>
        <taxon>fabids</taxon>
        <taxon>Rosales</taxon>
        <taxon>Rosaceae</taxon>
        <taxon>Rosoideae</taxon>
        <taxon>Rosoideae incertae sedis</taxon>
        <taxon>Rosa</taxon>
    </lineage>
</organism>
<evidence type="ECO:0000313" key="1">
    <source>
        <dbReference type="EMBL" id="PRQ43784.1"/>
    </source>
</evidence>
<accession>A0A2P6RBI0</accession>
<dbReference type="Gramene" id="PRQ43784">
    <property type="protein sequence ID" value="PRQ43784"/>
    <property type="gene ID" value="RchiOBHm_Chr3g0472111"/>
</dbReference>
<protein>
    <submittedName>
        <fullName evidence="1">Uncharacterized protein</fullName>
    </submittedName>
</protein>